<evidence type="ECO:0000256" key="3">
    <source>
        <dbReference type="ARBA" id="ARBA00022692"/>
    </source>
</evidence>
<dbReference type="Pfam" id="PF00566">
    <property type="entry name" value="RabGAP-TBC"/>
    <property type="match status" value="1"/>
</dbReference>
<feature type="transmembrane region" description="Helical" evidence="8">
    <location>
        <begin position="369"/>
        <end position="387"/>
    </location>
</feature>
<comment type="subcellular location">
    <subcellularLocation>
        <location evidence="1">Membrane</location>
        <topology evidence="1">Multi-pass membrane protein</topology>
    </subcellularLocation>
</comment>
<dbReference type="InterPro" id="IPR035969">
    <property type="entry name" value="Rab-GAP_TBC_sf"/>
</dbReference>
<keyword evidence="3 8" id="KW-0812">Transmembrane</keyword>
<evidence type="ECO:0000256" key="1">
    <source>
        <dbReference type="ARBA" id="ARBA00004141"/>
    </source>
</evidence>
<accession>A0ABD3VIC7</accession>
<dbReference type="FunFam" id="1.10.472.80:FF:000024">
    <property type="entry name" value="TBC1 domain family member 20"/>
    <property type="match status" value="1"/>
</dbReference>
<dbReference type="InterPro" id="IPR045913">
    <property type="entry name" value="TBC20/Gyp8-like"/>
</dbReference>
<dbReference type="AlphaFoldDB" id="A0ABD3VIC7"/>
<evidence type="ECO:0000256" key="7">
    <source>
        <dbReference type="SAM" id="MobiDB-lite"/>
    </source>
</evidence>
<dbReference type="GO" id="GO:0016020">
    <property type="term" value="C:membrane"/>
    <property type="evidence" value="ECO:0007669"/>
    <property type="project" value="UniProtKB-SubCell"/>
</dbReference>
<keyword evidence="5 8" id="KW-0472">Membrane</keyword>
<comment type="caution">
    <text evidence="10">The sequence shown here is derived from an EMBL/GenBank/DDBJ whole genome shotgun (WGS) entry which is preliminary data.</text>
</comment>
<gene>
    <name evidence="10" type="ORF">ACJMK2_010418</name>
</gene>
<keyword evidence="2" id="KW-0343">GTPase activation</keyword>
<feature type="region of interest" description="Disordered" evidence="7">
    <location>
        <begin position="20"/>
        <end position="40"/>
    </location>
</feature>
<dbReference type="PANTHER" id="PTHR20913:SF7">
    <property type="entry name" value="RE60063P"/>
    <property type="match status" value="1"/>
</dbReference>
<proteinExistence type="predicted"/>
<dbReference type="PROSITE" id="PS50086">
    <property type="entry name" value="TBC_RABGAP"/>
    <property type="match status" value="1"/>
</dbReference>
<keyword evidence="11" id="KW-1185">Reference proteome</keyword>
<protein>
    <recommendedName>
        <fullName evidence="6">TBC1 domain family member 20</fullName>
    </recommendedName>
</protein>
<feature type="domain" description="Rab-GAP TBC" evidence="9">
    <location>
        <begin position="72"/>
        <end position="258"/>
    </location>
</feature>
<sequence>MTAVKEISMISKRFGDEFCSEEASKNNNSRQSVKRNKEFNKSEKWQNIEKTLEQDPVDVSSLKQFAISPGGLLDDELRKEIWPKLLDVDVDNIPPKPGIEVLHGHRDYNQVVLDVNRSLKRFPPGMDENIRLGLQDQLVDLIMRVLVNHDELHYYQGYHDICVTFLLVVGEDVAFALVDKLSLNHLRDFMDANMDRTKHILNYLYPIVGKSNPELREFMERSEVGTVFSLSWLITWYGHVLNDLRQIVRFYDFFIACHPLMPIYLAAAIVLHRADEILACECEMCFVHGLLSKIPQDLPFEQLISKAGDLYLQYPPADLAYDAILNFQKTQSYAKARSKNLQKFTRNKKIDKKHWFIFDHDRKNGFLKFTFWTVTTAVVSAAVIAYLRSFEWEW</sequence>
<dbReference type="Gene3D" id="1.10.8.1310">
    <property type="match status" value="1"/>
</dbReference>
<dbReference type="SMART" id="SM00164">
    <property type="entry name" value="TBC"/>
    <property type="match status" value="1"/>
</dbReference>
<evidence type="ECO:0000256" key="8">
    <source>
        <dbReference type="SAM" id="Phobius"/>
    </source>
</evidence>
<organism evidence="10 11">
    <name type="scientific">Sinanodonta woodiana</name>
    <name type="common">Chinese pond mussel</name>
    <name type="synonym">Anodonta woodiana</name>
    <dbReference type="NCBI Taxonomy" id="1069815"/>
    <lineage>
        <taxon>Eukaryota</taxon>
        <taxon>Metazoa</taxon>
        <taxon>Spiralia</taxon>
        <taxon>Lophotrochozoa</taxon>
        <taxon>Mollusca</taxon>
        <taxon>Bivalvia</taxon>
        <taxon>Autobranchia</taxon>
        <taxon>Heteroconchia</taxon>
        <taxon>Palaeoheterodonta</taxon>
        <taxon>Unionida</taxon>
        <taxon>Unionoidea</taxon>
        <taxon>Unionidae</taxon>
        <taxon>Unioninae</taxon>
        <taxon>Sinanodonta</taxon>
    </lineage>
</organism>
<dbReference type="InterPro" id="IPR000195">
    <property type="entry name" value="Rab-GAP-TBC_dom"/>
</dbReference>
<reference evidence="10 11" key="1">
    <citation type="submission" date="2024-11" db="EMBL/GenBank/DDBJ databases">
        <title>Chromosome-level genome assembly of the freshwater bivalve Anodonta woodiana.</title>
        <authorList>
            <person name="Chen X."/>
        </authorList>
    </citation>
    <scope>NUCLEOTIDE SEQUENCE [LARGE SCALE GENOMIC DNA]</scope>
    <source>
        <strain evidence="10">MN2024</strain>
        <tissue evidence="10">Gills</tissue>
    </source>
</reference>
<dbReference type="SUPFAM" id="SSF47923">
    <property type="entry name" value="Ypt/Rab-GAP domain of gyp1p"/>
    <property type="match status" value="2"/>
</dbReference>
<dbReference type="PANTHER" id="PTHR20913">
    <property type="entry name" value="TBC1 DOMAIN FAMILY MEMBER 20/GTPASE"/>
    <property type="match status" value="1"/>
</dbReference>
<dbReference type="FunFam" id="1.10.8.1310:FF:000001">
    <property type="entry name" value="TBC1 domain family, member 20"/>
    <property type="match status" value="1"/>
</dbReference>
<evidence type="ECO:0000256" key="5">
    <source>
        <dbReference type="ARBA" id="ARBA00023136"/>
    </source>
</evidence>
<dbReference type="GO" id="GO:0016050">
    <property type="term" value="P:vesicle organization"/>
    <property type="evidence" value="ECO:0007669"/>
    <property type="project" value="UniProtKB-ARBA"/>
</dbReference>
<dbReference type="EMBL" id="JBJQND010000012">
    <property type="protein sequence ID" value="KAL3860275.1"/>
    <property type="molecule type" value="Genomic_DNA"/>
</dbReference>
<dbReference type="GO" id="GO:0007030">
    <property type="term" value="P:Golgi organization"/>
    <property type="evidence" value="ECO:0007669"/>
    <property type="project" value="UniProtKB-ARBA"/>
</dbReference>
<evidence type="ECO:0000313" key="11">
    <source>
        <dbReference type="Proteomes" id="UP001634394"/>
    </source>
</evidence>
<feature type="transmembrane region" description="Helical" evidence="8">
    <location>
        <begin position="253"/>
        <end position="271"/>
    </location>
</feature>
<dbReference type="Proteomes" id="UP001634394">
    <property type="component" value="Unassembled WGS sequence"/>
</dbReference>
<name>A0ABD3VIC7_SINWO</name>
<evidence type="ECO:0000313" key="10">
    <source>
        <dbReference type="EMBL" id="KAL3860275.1"/>
    </source>
</evidence>
<keyword evidence="4 8" id="KW-1133">Transmembrane helix</keyword>
<evidence type="ECO:0000256" key="2">
    <source>
        <dbReference type="ARBA" id="ARBA00022468"/>
    </source>
</evidence>
<evidence type="ECO:0000259" key="9">
    <source>
        <dbReference type="PROSITE" id="PS50086"/>
    </source>
</evidence>
<dbReference type="GO" id="GO:0005096">
    <property type="term" value="F:GTPase activator activity"/>
    <property type="evidence" value="ECO:0007669"/>
    <property type="project" value="UniProtKB-KW"/>
</dbReference>
<evidence type="ECO:0000256" key="6">
    <source>
        <dbReference type="ARBA" id="ARBA00067516"/>
    </source>
</evidence>
<evidence type="ECO:0000256" key="4">
    <source>
        <dbReference type="ARBA" id="ARBA00022989"/>
    </source>
</evidence>
<dbReference type="Gene3D" id="1.10.472.80">
    <property type="entry name" value="Ypt/Rab-GAP domain of gyp1p, domain 3"/>
    <property type="match status" value="1"/>
</dbReference>